<reference evidence="1" key="1">
    <citation type="submission" date="2017-05" db="UniProtKB">
        <authorList>
            <consortium name="EnsemblMetazoa"/>
        </authorList>
    </citation>
    <scope>IDENTIFICATION</scope>
</reference>
<protein>
    <submittedName>
        <fullName evidence="1">Uncharacterized protein</fullName>
    </submittedName>
</protein>
<proteinExistence type="predicted"/>
<name>A0A1X7T428_AMPQE</name>
<organism evidence="1">
    <name type="scientific">Amphimedon queenslandica</name>
    <name type="common">Sponge</name>
    <dbReference type="NCBI Taxonomy" id="400682"/>
    <lineage>
        <taxon>Eukaryota</taxon>
        <taxon>Metazoa</taxon>
        <taxon>Porifera</taxon>
        <taxon>Demospongiae</taxon>
        <taxon>Heteroscleromorpha</taxon>
        <taxon>Haplosclerida</taxon>
        <taxon>Niphatidae</taxon>
        <taxon>Amphimedon</taxon>
    </lineage>
</organism>
<sequence>IRYTIYIHHTMTCPLH</sequence>
<evidence type="ECO:0000313" key="1">
    <source>
        <dbReference type="EnsemblMetazoa" id="Aqu2.1.09239_001"/>
    </source>
</evidence>
<accession>A0A1X7T428</accession>
<dbReference type="InParanoid" id="A0A1X7T428"/>
<dbReference type="AlphaFoldDB" id="A0A1X7T428"/>
<dbReference type="EnsemblMetazoa" id="Aqu2.1.09239_001">
    <property type="protein sequence ID" value="Aqu2.1.09239_001"/>
    <property type="gene ID" value="Aqu2.1.09239"/>
</dbReference>